<organism evidence="1 2">
    <name type="scientific">Armillaria ostoyae</name>
    <name type="common">Armillaria root rot fungus</name>
    <dbReference type="NCBI Taxonomy" id="47428"/>
    <lineage>
        <taxon>Eukaryota</taxon>
        <taxon>Fungi</taxon>
        <taxon>Dikarya</taxon>
        <taxon>Basidiomycota</taxon>
        <taxon>Agaricomycotina</taxon>
        <taxon>Agaricomycetes</taxon>
        <taxon>Agaricomycetidae</taxon>
        <taxon>Agaricales</taxon>
        <taxon>Marasmiineae</taxon>
        <taxon>Physalacriaceae</taxon>
        <taxon>Armillaria</taxon>
    </lineage>
</organism>
<gene>
    <name evidence="1" type="ORF">ARMOST_02164</name>
</gene>
<evidence type="ECO:0000313" key="2">
    <source>
        <dbReference type="Proteomes" id="UP000219338"/>
    </source>
</evidence>
<dbReference type="AlphaFoldDB" id="A0A284QQY7"/>
<name>A0A284QQY7_ARMOS</name>
<sequence length="135" mass="15333">MRYDPRAEFDLQALKRSLSQSHLGSFSIMRGALAALRRQRNVSQERARSAADYHVKVTGESEDFDCHQSVADFRCTICNSAGVFRVGIILYRVSVARSGSIFAVSKRLYSGLRTTDMCAWARWGDKMEDSFPYHE</sequence>
<reference evidence="2" key="1">
    <citation type="journal article" date="2017" name="Nat. Ecol. Evol.">
        <title>Genome expansion and lineage-specific genetic innovations in the forest pathogenic fungi Armillaria.</title>
        <authorList>
            <person name="Sipos G."/>
            <person name="Prasanna A.N."/>
            <person name="Walter M.C."/>
            <person name="O'Connor E."/>
            <person name="Balint B."/>
            <person name="Krizsan K."/>
            <person name="Kiss B."/>
            <person name="Hess J."/>
            <person name="Varga T."/>
            <person name="Slot J."/>
            <person name="Riley R."/>
            <person name="Boka B."/>
            <person name="Rigling D."/>
            <person name="Barry K."/>
            <person name="Lee J."/>
            <person name="Mihaltcheva S."/>
            <person name="LaButti K."/>
            <person name="Lipzen A."/>
            <person name="Waldron R."/>
            <person name="Moloney N.M."/>
            <person name="Sperisen C."/>
            <person name="Kredics L."/>
            <person name="Vagvoelgyi C."/>
            <person name="Patrignani A."/>
            <person name="Fitzpatrick D."/>
            <person name="Nagy I."/>
            <person name="Doyle S."/>
            <person name="Anderson J.B."/>
            <person name="Grigoriev I.V."/>
            <person name="Gueldener U."/>
            <person name="Muensterkoetter M."/>
            <person name="Nagy L.G."/>
        </authorList>
    </citation>
    <scope>NUCLEOTIDE SEQUENCE [LARGE SCALE GENOMIC DNA]</scope>
    <source>
        <strain evidence="2">C18/9</strain>
    </source>
</reference>
<accession>A0A284QQY7</accession>
<dbReference type="EMBL" id="FUEG01000001">
    <property type="protein sequence ID" value="SJK98889.1"/>
    <property type="molecule type" value="Genomic_DNA"/>
</dbReference>
<dbReference type="Proteomes" id="UP000219338">
    <property type="component" value="Unassembled WGS sequence"/>
</dbReference>
<keyword evidence="2" id="KW-1185">Reference proteome</keyword>
<evidence type="ECO:0000313" key="1">
    <source>
        <dbReference type="EMBL" id="SJK98889.1"/>
    </source>
</evidence>
<proteinExistence type="predicted"/>
<protein>
    <submittedName>
        <fullName evidence="1">Uncharacterized protein</fullName>
    </submittedName>
</protein>